<proteinExistence type="predicted"/>
<protein>
    <submittedName>
        <fullName evidence="1">Glycerol-3-phosphate transporter 1</fullName>
    </submittedName>
</protein>
<organism evidence="1 2">
    <name type="scientific">Citrus sinensis</name>
    <name type="common">Sweet orange</name>
    <name type="synonym">Citrus aurantium var. sinensis</name>
    <dbReference type="NCBI Taxonomy" id="2711"/>
    <lineage>
        <taxon>Eukaryota</taxon>
        <taxon>Viridiplantae</taxon>
        <taxon>Streptophyta</taxon>
        <taxon>Embryophyta</taxon>
        <taxon>Tracheophyta</taxon>
        <taxon>Spermatophyta</taxon>
        <taxon>Magnoliopsida</taxon>
        <taxon>eudicotyledons</taxon>
        <taxon>Gunneridae</taxon>
        <taxon>Pentapetalae</taxon>
        <taxon>rosids</taxon>
        <taxon>malvids</taxon>
        <taxon>Sapindales</taxon>
        <taxon>Rutaceae</taxon>
        <taxon>Aurantioideae</taxon>
        <taxon>Citrus</taxon>
    </lineage>
</organism>
<evidence type="ECO:0000313" key="1">
    <source>
        <dbReference type="EMBL" id="KAH9678401.1"/>
    </source>
</evidence>
<name>A0ACB8HUJ0_CITSI</name>
<comment type="caution">
    <text evidence="1">The sequence shown here is derived from an EMBL/GenBank/DDBJ whole genome shotgun (WGS) entry which is preliminary data.</text>
</comment>
<keyword evidence="2" id="KW-1185">Reference proteome</keyword>
<gene>
    <name evidence="1" type="ORF">KPL71_025694</name>
</gene>
<accession>A0ACB8HUJ0</accession>
<evidence type="ECO:0000313" key="2">
    <source>
        <dbReference type="Proteomes" id="UP000829398"/>
    </source>
</evidence>
<dbReference type="Proteomes" id="UP000829398">
    <property type="component" value="Chromosome 9"/>
</dbReference>
<reference evidence="2" key="1">
    <citation type="journal article" date="2023" name="Hortic. Res.">
        <title>A chromosome-level phased genome enabling allele-level studies in sweet orange: a case study on citrus Huanglongbing tolerance.</title>
        <authorList>
            <person name="Wu B."/>
            <person name="Yu Q."/>
            <person name="Deng Z."/>
            <person name="Duan Y."/>
            <person name="Luo F."/>
            <person name="Gmitter F. Jr."/>
        </authorList>
    </citation>
    <scope>NUCLEOTIDE SEQUENCE [LARGE SCALE GENOMIC DNA]</scope>
    <source>
        <strain evidence="2">cv. Valencia</strain>
    </source>
</reference>
<sequence length="621" mass="66908">MGSLSEPAPQRSSRKPLGIRFLECIKGRNLSFKNHQAIVLIVTFFAYTSYHAARKTTSIVKSTLDPQSPDTSLKSLPWRISYLQEPAESRKLSWKLGDGWAPFNGSDGTALLGELDLAFLSIYAGGMFFSGHLGDRLDLRIFLTVGMVGTGLFTSLYGIGYWGNFHSFYYYLVVQMLAGLFQSTGWPSVVAVVGNWFGKSKRGLIMGIWNAHTSMGNITGSLVASALLTYGWGWSFVVPGLIIAFVGLIVFLFLPVNPESVGADTNEEDESLSPKKIGEGVTEPLLRRETEIAEKAVGFIEAWKIPGVAPFALCLFFAKLVAYTFLYWLPFYVSHTAVDGKYLSSEMAGNLSTFFDVGGVLGGILAGHISDRLDARAITAASFMYCAIPALFFYRSYGHLSLALNIALMFITGMFVNGPYALITTAVSADLGTHSSLKGNSRALATVTAIIDGTGSVGAAIGPLLTGYISATSWTAVFTMLMAAALISGLLLTRLVVAEVAAKFVESRSQSGNQSRSQAGVLDILVPRTEDRNWEKGTANVVVIVMLIVAAAAPLPVATTVVVVVHIAAAAVPIAVAPRMVDKEKHQRVTATFLVLLLVVVVLEKNQRESYIDNCVDTKSI</sequence>
<dbReference type="EMBL" id="CM039178">
    <property type="protein sequence ID" value="KAH9678401.1"/>
    <property type="molecule type" value="Genomic_DNA"/>
</dbReference>